<evidence type="ECO:0000313" key="3">
    <source>
        <dbReference type="Proteomes" id="UP001442841"/>
    </source>
</evidence>
<sequence>MPTGRRRSKHARPHRPLAAHHPTAVTRRDGEWLVRGIAAGSSTKVYRCPGCDQLIAVGLSHVVVWPRVASLGSSSEIEERRHWHRSCWDRRS</sequence>
<organism evidence="2 3">
    <name type="scientific">Ammonicoccus fulvus</name>
    <dbReference type="NCBI Taxonomy" id="3138240"/>
    <lineage>
        <taxon>Bacteria</taxon>
        <taxon>Bacillati</taxon>
        <taxon>Actinomycetota</taxon>
        <taxon>Actinomycetes</taxon>
        <taxon>Propionibacteriales</taxon>
        <taxon>Propionibacteriaceae</taxon>
        <taxon>Ammonicoccus</taxon>
    </lineage>
</organism>
<name>A0ABZ3FR83_9ACTN</name>
<protein>
    <recommendedName>
        <fullName evidence="4">ATP/GTP-binding protein</fullName>
    </recommendedName>
</protein>
<keyword evidence="3" id="KW-1185">Reference proteome</keyword>
<reference evidence="2 3" key="1">
    <citation type="submission" date="2024-04" db="EMBL/GenBank/DDBJ databases">
        <title>Isolation of an actinomycete strain from pig manure.</title>
        <authorList>
            <person name="Gong T."/>
            <person name="Yu Z."/>
            <person name="An M."/>
            <person name="Wei C."/>
            <person name="Yang W."/>
            <person name="Liu L."/>
        </authorList>
    </citation>
    <scope>NUCLEOTIDE SEQUENCE [LARGE SCALE GENOMIC DNA]</scope>
    <source>
        <strain evidence="2 3">ZF39</strain>
    </source>
</reference>
<dbReference type="EMBL" id="CP154795">
    <property type="protein sequence ID" value="XAN07352.1"/>
    <property type="molecule type" value="Genomic_DNA"/>
</dbReference>
<evidence type="ECO:0000256" key="1">
    <source>
        <dbReference type="SAM" id="MobiDB-lite"/>
    </source>
</evidence>
<proteinExistence type="predicted"/>
<feature type="region of interest" description="Disordered" evidence="1">
    <location>
        <begin position="1"/>
        <end position="23"/>
    </location>
</feature>
<gene>
    <name evidence="2" type="ORF">AADG42_08615</name>
</gene>
<evidence type="ECO:0008006" key="4">
    <source>
        <dbReference type="Google" id="ProtNLM"/>
    </source>
</evidence>
<accession>A0ABZ3FR83</accession>
<evidence type="ECO:0000313" key="2">
    <source>
        <dbReference type="EMBL" id="XAN07352.1"/>
    </source>
</evidence>
<dbReference type="Proteomes" id="UP001442841">
    <property type="component" value="Chromosome"/>
</dbReference>
<dbReference type="RefSeq" id="WP_425308807.1">
    <property type="nucleotide sequence ID" value="NZ_CP154795.1"/>
</dbReference>
<feature type="compositionally biased region" description="Basic residues" evidence="1">
    <location>
        <begin position="1"/>
        <end position="18"/>
    </location>
</feature>